<keyword evidence="1" id="KW-0732">Signal</keyword>
<name>A0A174WNE5_PARDI</name>
<proteinExistence type="predicted"/>
<reference evidence="3 4" key="1">
    <citation type="submission" date="2015-09" db="EMBL/GenBank/DDBJ databases">
        <authorList>
            <consortium name="Pathogen Informatics"/>
        </authorList>
    </citation>
    <scope>NUCLEOTIDE SEQUENCE [LARGE SCALE GENOMIC DNA]</scope>
    <source>
        <strain evidence="3 4">2789STDY5834948</strain>
    </source>
</reference>
<dbReference type="PROSITE" id="PS51257">
    <property type="entry name" value="PROKAR_LIPOPROTEIN"/>
    <property type="match status" value="1"/>
</dbReference>
<evidence type="ECO:0000256" key="1">
    <source>
        <dbReference type="SAM" id="SignalP"/>
    </source>
</evidence>
<evidence type="ECO:0000313" key="4">
    <source>
        <dbReference type="Proteomes" id="UP000095332"/>
    </source>
</evidence>
<feature type="chain" id="PRO_5008036960" evidence="1">
    <location>
        <begin position="24"/>
        <end position="364"/>
    </location>
</feature>
<dbReference type="InterPro" id="IPR025112">
    <property type="entry name" value="PCMD"/>
</dbReference>
<dbReference type="EMBL" id="CZBM01000013">
    <property type="protein sequence ID" value="CUQ45580.1"/>
    <property type="molecule type" value="Genomic_DNA"/>
</dbReference>
<organism evidence="3 4">
    <name type="scientific">Parabacteroides distasonis</name>
    <dbReference type="NCBI Taxonomy" id="823"/>
    <lineage>
        <taxon>Bacteria</taxon>
        <taxon>Pseudomonadati</taxon>
        <taxon>Bacteroidota</taxon>
        <taxon>Bacteroidia</taxon>
        <taxon>Bacteroidales</taxon>
        <taxon>Tannerellaceae</taxon>
        <taxon>Parabacteroides</taxon>
    </lineage>
</organism>
<sequence length="364" mass="39920">MKVQSFVLCFLLTLLSVSCIREEAPNAEADILSCTVDGDILKAEPEIDNESVTLTVKSDADITNLAPVFTLTPGATIKPASGTAFDFTTPRTYTVTSEDGHWTKTYTVRCIVSGVSTEYHFEHITMEPKNERYQIFYDFTSNGDSVTWASGNAGFGLTGVPKTPLDYPTMQDDNGYVGKCAKLVTRSTGSFGSGFGMPIAAGNLFIGTFDLLNAIPDARKGTRLGRPFDHVPTYLSGYYKYKAGESYKVNGEEVKGKKDQCDIYAIFYETDENVKYLDGFNGLTSPNLISVARISDQKETDEWARFYIPFVAKPGKVIDKDKLAKGGYQLSIVFSSSLKGDVFEGAEGSTLWIDEVEIIQSGEN</sequence>
<evidence type="ECO:0000313" key="3">
    <source>
        <dbReference type="EMBL" id="CUQ45580.1"/>
    </source>
</evidence>
<dbReference type="InterPro" id="IPR038653">
    <property type="entry name" value="Put_CMD_sf"/>
</dbReference>
<keyword evidence="3" id="KW-0378">Hydrolase</keyword>
<dbReference type="AlphaFoldDB" id="A0A174WNE5"/>
<evidence type="ECO:0000259" key="2">
    <source>
        <dbReference type="Pfam" id="PF13201"/>
    </source>
</evidence>
<accession>A0A174WNE5</accession>
<feature type="signal peptide" evidence="1">
    <location>
        <begin position="1"/>
        <end position="23"/>
    </location>
</feature>
<dbReference type="Gene3D" id="2.60.40.2340">
    <property type="match status" value="1"/>
</dbReference>
<dbReference type="Pfam" id="PF13201">
    <property type="entry name" value="PCMD"/>
    <property type="match status" value="1"/>
</dbReference>
<gene>
    <name evidence="3" type="ORF">ERS852560_03053</name>
</gene>
<dbReference type="Proteomes" id="UP000095332">
    <property type="component" value="Unassembled WGS sequence"/>
</dbReference>
<protein>
    <submittedName>
        <fullName evidence="3">Putative glycoside hydrolase</fullName>
    </submittedName>
</protein>
<dbReference type="GO" id="GO:0016787">
    <property type="term" value="F:hydrolase activity"/>
    <property type="evidence" value="ECO:0007669"/>
    <property type="project" value="UniProtKB-KW"/>
</dbReference>
<dbReference type="RefSeq" id="WP_057329055.1">
    <property type="nucleotide sequence ID" value="NZ_CZBM01000013.1"/>
</dbReference>
<feature type="domain" description="Putative carbohydrate metabolism" evidence="2">
    <location>
        <begin position="120"/>
        <end position="359"/>
    </location>
</feature>
<dbReference type="Gene3D" id="2.60.120.890">
    <property type="entry name" value="BT2081, beta-jelly-roll domain"/>
    <property type="match status" value="1"/>
</dbReference>